<reference evidence="1" key="2">
    <citation type="journal article" date="2012" name="PLoS ONE">
        <title>A Deeply Branching Thermophilic Bacterium with an Ancient Acetyl-CoA Pathway Dominates a Subsurface Ecosystem.</title>
        <authorList>
            <person name="Takami H."/>
            <person name="Noguchi H."/>
            <person name="Takaki Y."/>
            <person name="Uchiyama I."/>
            <person name="Toyoda A."/>
            <person name="Nishi S."/>
            <person name="Chee G.-J."/>
            <person name="Arai W."/>
            <person name="Nunoura T."/>
            <person name="Itoh T."/>
            <person name="Hattori M."/>
            <person name="Takai K."/>
        </authorList>
    </citation>
    <scope>NUCLEOTIDE SEQUENCE</scope>
</reference>
<evidence type="ECO:0000313" key="1">
    <source>
        <dbReference type="EMBL" id="BAL53634.1"/>
    </source>
</evidence>
<organism evidence="1">
    <name type="scientific">uncultured Aquificia bacterium</name>
    <dbReference type="NCBI Taxonomy" id="453415"/>
    <lineage>
        <taxon>Bacteria</taxon>
        <taxon>Pseudomonadati</taxon>
        <taxon>Aquificota</taxon>
        <taxon>Aquificia</taxon>
        <taxon>environmental samples</taxon>
    </lineage>
</organism>
<sequence>MADVETKLEELFASLKLSMDVKKDKGNDTLTYTTKTAGVLLIGDPIVGATVFIGGSQSDLENLKSTALMMATVKTLCNPTEEEGSRVLQEAFKVLKGELKTSAFNTQKCSIHIGINKELGALGVNISPR</sequence>
<accession>H5SBU8</accession>
<proteinExistence type="predicted"/>
<name>H5SBU8_9BACT</name>
<dbReference type="AlphaFoldDB" id="H5SBU8"/>
<protein>
    <submittedName>
        <fullName evidence="1">Uncharacterized protein</fullName>
    </submittedName>
</protein>
<gene>
    <name evidence="1" type="ORF">HGMM_F07F09C09</name>
</gene>
<dbReference type="EMBL" id="AP011663">
    <property type="protein sequence ID" value="BAL53634.1"/>
    <property type="molecule type" value="Genomic_DNA"/>
</dbReference>
<reference evidence="1" key="1">
    <citation type="journal article" date="2005" name="Environ. Microbiol.">
        <title>Genetic and functional properties of uncultivated thermophilic crenarchaeotes from a subsurface gold mine as revealed by analysis of genome fragments.</title>
        <authorList>
            <person name="Nunoura T."/>
            <person name="Hirayama H."/>
            <person name="Takami H."/>
            <person name="Oida H."/>
            <person name="Nishi S."/>
            <person name="Shimamura S."/>
            <person name="Suzuki Y."/>
            <person name="Inagaki F."/>
            <person name="Takai K."/>
            <person name="Nealson K.H."/>
            <person name="Horikoshi K."/>
        </authorList>
    </citation>
    <scope>NUCLEOTIDE SEQUENCE</scope>
</reference>